<comment type="caution">
    <text evidence="1">The sequence shown here is derived from an EMBL/GenBank/DDBJ whole genome shotgun (WGS) entry which is preliminary data.</text>
</comment>
<protein>
    <submittedName>
        <fullName evidence="1">Uncharacterized protein</fullName>
    </submittedName>
</protein>
<dbReference type="Proteomes" id="UP000886998">
    <property type="component" value="Unassembled WGS sequence"/>
</dbReference>
<gene>
    <name evidence="1" type="ORF">TNIN_350171</name>
</gene>
<organism evidence="1 2">
    <name type="scientific">Trichonephila inaurata madagascariensis</name>
    <dbReference type="NCBI Taxonomy" id="2747483"/>
    <lineage>
        <taxon>Eukaryota</taxon>
        <taxon>Metazoa</taxon>
        <taxon>Ecdysozoa</taxon>
        <taxon>Arthropoda</taxon>
        <taxon>Chelicerata</taxon>
        <taxon>Arachnida</taxon>
        <taxon>Araneae</taxon>
        <taxon>Araneomorphae</taxon>
        <taxon>Entelegynae</taxon>
        <taxon>Araneoidea</taxon>
        <taxon>Nephilidae</taxon>
        <taxon>Trichonephila</taxon>
        <taxon>Trichonephila inaurata</taxon>
    </lineage>
</organism>
<dbReference type="EMBL" id="BMAV01021333">
    <property type="protein sequence ID" value="GFY75362.1"/>
    <property type="molecule type" value="Genomic_DNA"/>
</dbReference>
<sequence>MVLGVEIKERPQAGVSLGTNFYTSAPDGGIHCRKLNGFCFMKTIFFQPNDAQHGWDRSSTSILRKIWFIFPDKPSLSLSLSLSLGR</sequence>
<dbReference type="AlphaFoldDB" id="A0A8X6YRT7"/>
<evidence type="ECO:0000313" key="1">
    <source>
        <dbReference type="EMBL" id="GFY75362.1"/>
    </source>
</evidence>
<keyword evidence="2" id="KW-1185">Reference proteome</keyword>
<accession>A0A8X6YRT7</accession>
<proteinExistence type="predicted"/>
<evidence type="ECO:0000313" key="2">
    <source>
        <dbReference type="Proteomes" id="UP000886998"/>
    </source>
</evidence>
<name>A0A8X6YRT7_9ARAC</name>
<reference evidence="1" key="1">
    <citation type="submission" date="2020-08" db="EMBL/GenBank/DDBJ databases">
        <title>Multicomponent nature underlies the extraordinary mechanical properties of spider dragline silk.</title>
        <authorList>
            <person name="Kono N."/>
            <person name="Nakamura H."/>
            <person name="Mori M."/>
            <person name="Yoshida Y."/>
            <person name="Ohtoshi R."/>
            <person name="Malay A.D."/>
            <person name="Moran D.A.P."/>
            <person name="Tomita M."/>
            <person name="Numata K."/>
            <person name="Arakawa K."/>
        </authorList>
    </citation>
    <scope>NUCLEOTIDE SEQUENCE</scope>
</reference>